<evidence type="ECO:0000256" key="3">
    <source>
        <dbReference type="ARBA" id="ARBA00007063"/>
    </source>
</evidence>
<dbReference type="GO" id="GO:0006487">
    <property type="term" value="P:protein N-linked glycosylation"/>
    <property type="evidence" value="ECO:0007669"/>
    <property type="project" value="TreeGrafter"/>
</dbReference>
<dbReference type="OrthoDB" id="19039at2759"/>
<dbReference type="EMBL" id="UXSR01005575">
    <property type="protein sequence ID" value="VDD82789.1"/>
    <property type="molecule type" value="Genomic_DNA"/>
</dbReference>
<keyword evidence="14" id="KW-1185">Reference proteome</keyword>
<proteinExistence type="inferred from homology"/>
<keyword evidence="5" id="KW-0808">Transferase</keyword>
<keyword evidence="9 12" id="KW-0472">Membrane</keyword>
<evidence type="ECO:0000256" key="5">
    <source>
        <dbReference type="ARBA" id="ARBA00022679"/>
    </source>
</evidence>
<evidence type="ECO:0000256" key="2">
    <source>
        <dbReference type="ARBA" id="ARBA00004922"/>
    </source>
</evidence>
<feature type="transmembrane region" description="Helical" evidence="12">
    <location>
        <begin position="73"/>
        <end position="92"/>
    </location>
</feature>
<dbReference type="GO" id="GO:0052917">
    <property type="term" value="F:dol-P-Man:Man(7)GlcNAc(2)-PP-Dol alpha-1,6-mannosyltransferase activity"/>
    <property type="evidence" value="ECO:0007669"/>
    <property type="project" value="UniProtKB-EC"/>
</dbReference>
<evidence type="ECO:0000256" key="10">
    <source>
        <dbReference type="ARBA" id="ARBA00044721"/>
    </source>
</evidence>
<dbReference type="AlphaFoldDB" id="A0A3P6I4D4"/>
<comment type="similarity">
    <text evidence="3 12">Belongs to the glycosyltransferase 22 family.</text>
</comment>
<evidence type="ECO:0000256" key="4">
    <source>
        <dbReference type="ARBA" id="ARBA00022676"/>
    </source>
</evidence>
<evidence type="ECO:0000256" key="7">
    <source>
        <dbReference type="ARBA" id="ARBA00022824"/>
    </source>
</evidence>
<organism evidence="13 14">
    <name type="scientific">Mesocestoides corti</name>
    <name type="common">Flatworm</name>
    <dbReference type="NCBI Taxonomy" id="53468"/>
    <lineage>
        <taxon>Eukaryota</taxon>
        <taxon>Metazoa</taxon>
        <taxon>Spiralia</taxon>
        <taxon>Lophotrochozoa</taxon>
        <taxon>Platyhelminthes</taxon>
        <taxon>Cestoda</taxon>
        <taxon>Eucestoda</taxon>
        <taxon>Cyclophyllidea</taxon>
        <taxon>Mesocestoididae</taxon>
        <taxon>Mesocestoides</taxon>
    </lineage>
</organism>
<reference evidence="13 14" key="1">
    <citation type="submission" date="2018-10" db="EMBL/GenBank/DDBJ databases">
        <authorList>
            <consortium name="Pathogen Informatics"/>
        </authorList>
    </citation>
    <scope>NUCLEOTIDE SEQUENCE [LARGE SCALE GENOMIC DNA]</scope>
</reference>
<dbReference type="GO" id="GO:0005789">
    <property type="term" value="C:endoplasmic reticulum membrane"/>
    <property type="evidence" value="ECO:0007669"/>
    <property type="project" value="UniProtKB-SubCell"/>
</dbReference>
<dbReference type="PANTHER" id="PTHR22760">
    <property type="entry name" value="GLYCOSYLTRANSFERASE"/>
    <property type="match status" value="1"/>
</dbReference>
<comment type="pathway">
    <text evidence="2">Protein modification; protein glycosylation.</text>
</comment>
<evidence type="ECO:0000256" key="9">
    <source>
        <dbReference type="ARBA" id="ARBA00023136"/>
    </source>
</evidence>
<feature type="transmembrane region" description="Helical" evidence="12">
    <location>
        <begin position="127"/>
        <end position="151"/>
    </location>
</feature>
<evidence type="ECO:0000313" key="14">
    <source>
        <dbReference type="Proteomes" id="UP000267029"/>
    </source>
</evidence>
<dbReference type="PANTHER" id="PTHR22760:SF1">
    <property type="entry name" value="DOL-P-MAN:MAN(7)GLCNAC(2)-PP-DOL ALPHA-1,6-MANNOSYLTRANSFERASE"/>
    <property type="match status" value="1"/>
</dbReference>
<comment type="catalytic activity">
    <reaction evidence="11">
        <text>an alpha-D-Man-(1-&gt;2)-alpha-D-Man-(1-&gt;2)-alpha-D-Man-(1-&gt;3)-[alpha-D-Man-(1-&gt;2)-alpha-D-Man-(1-&gt;3)-alpha-D-Man-(1-&gt;6)]-beta-D-Man-(1-&gt;4)-beta-D-GlcNAc-(1-&gt;4)-alpha-D-GlcNAc-diphospho-di-trans,poly-cis-dolichol + a di-trans,poly-cis-dolichyl beta-D-mannosyl phosphate = an alpha-D-Man-(1-&gt;2)-alpha-D-Man-(1-&gt;2)-alpha-D-Man-(1-&gt;3)-[alpha-D-Man-(1-&gt;2)-alpha-D-Man-(1-&gt;3)-[alpha-D-Man-(1-&gt;6)]-alpha-D-Man-(1-&gt;6)]-beta-D-Man-(1-&gt;4)-beta-D-GlcNAc-(1-&gt;4)-alpha-D-GlcNAc-diphospho-di-trans,poly-cis-dolichol + a di-trans,poly-cis-dolichyl phosphate + H(+)</text>
        <dbReference type="Rhea" id="RHEA:29535"/>
        <dbReference type="Rhea" id="RHEA-COMP:19498"/>
        <dbReference type="Rhea" id="RHEA-COMP:19501"/>
        <dbReference type="Rhea" id="RHEA-COMP:19518"/>
        <dbReference type="Rhea" id="RHEA-COMP:19519"/>
        <dbReference type="ChEBI" id="CHEBI:15378"/>
        <dbReference type="ChEBI" id="CHEBI:57683"/>
        <dbReference type="ChEBI" id="CHEBI:58211"/>
        <dbReference type="ChEBI" id="CHEBI:132517"/>
        <dbReference type="ChEBI" id="CHEBI:132519"/>
        <dbReference type="EC" id="2.4.1.260"/>
    </reaction>
    <physiologicalReaction direction="left-to-right" evidence="11">
        <dbReference type="Rhea" id="RHEA:29536"/>
    </physiologicalReaction>
</comment>
<name>A0A3P6I4D4_MESCO</name>
<comment type="subcellular location">
    <subcellularLocation>
        <location evidence="1 12">Endoplasmic reticulum membrane</location>
        <topology evidence="1 12">Multi-pass membrane protein</topology>
    </subcellularLocation>
</comment>
<dbReference type="STRING" id="53468.A0A3P6I4D4"/>
<keyword evidence="7 12" id="KW-0256">Endoplasmic reticulum</keyword>
<keyword evidence="8 12" id="KW-1133">Transmembrane helix</keyword>
<evidence type="ECO:0000256" key="12">
    <source>
        <dbReference type="RuleBase" id="RU363075"/>
    </source>
</evidence>
<dbReference type="UniPathway" id="UPA00378"/>
<comment type="function">
    <text evidence="10">Mannosyltransferase that operates in the biosynthetic pathway of dolichol-linked oligosaccharides, the glycan precursors employed in protein asparagine (N)-glycosylation. The assembly of dolichol-linked oligosaccharides begins on the cytosolic side of the endoplasmic reticulum membrane and finishes in its lumen. The sequential addition of sugars to dolichol pyrophosphate produces dolichol-linked oligosaccharides containing fourteen sugars, including two GlcNAcs, nine mannoses and three glucoses. Once assembled, the oligosaccharide is transferred from the lipid to nascent proteins by oligosaccharyltransferases. In the lumen of the endoplasmic reticulum, adds the eighth mannose residue in an alpha-1,6 linkage onto Man(7)GlcNAc(2)-PP-dolichol to produce Man(8)GlcNAc(2)-PP-dolichol.</text>
</comment>
<dbReference type="Pfam" id="PF03901">
    <property type="entry name" value="Glyco_transf_22"/>
    <property type="match status" value="2"/>
</dbReference>
<keyword evidence="6 12" id="KW-0812">Transmembrane</keyword>
<accession>A0A3P6I4D4</accession>
<sequence>MSVSFVAVTVLVDSYFWQRWLWPEGEVFYFNAVENKSHLWGFNRDEQVLLGLELVALTFITIYSFLPHKELRFIIYVIPIFNLVAAYFWDYVEIRLRVCRSIKATGQAGSWNMKGHKKPTSPIMHRIYWVAVVLCYASIFVNLCASFGLLYCSSYNYPGGEAISKLNTWPGLAERRDVHVFVSNLAAQTGVNRFQQVHAHWTYNKTEHVDDDTDALVKGPFTHFIVEASKDTLAARTDAFRRLFTVISFSGIKYIPENTFWSKFKVSLVPALVVYERINQI</sequence>
<keyword evidence="4 12" id="KW-0328">Glycosyltransferase</keyword>
<dbReference type="InterPro" id="IPR005599">
    <property type="entry name" value="GPI_mannosylTrfase"/>
</dbReference>
<protein>
    <recommendedName>
        <fullName evidence="12">Mannosyltransferase</fullName>
        <ecNumber evidence="12">2.4.1.-</ecNumber>
    </recommendedName>
</protein>
<evidence type="ECO:0000256" key="1">
    <source>
        <dbReference type="ARBA" id="ARBA00004477"/>
    </source>
</evidence>
<dbReference type="Proteomes" id="UP000267029">
    <property type="component" value="Unassembled WGS sequence"/>
</dbReference>
<evidence type="ECO:0000313" key="13">
    <source>
        <dbReference type="EMBL" id="VDD82789.1"/>
    </source>
</evidence>
<evidence type="ECO:0000256" key="8">
    <source>
        <dbReference type="ARBA" id="ARBA00022989"/>
    </source>
</evidence>
<feature type="transmembrane region" description="Helical" evidence="12">
    <location>
        <begin position="48"/>
        <end position="67"/>
    </location>
</feature>
<gene>
    <name evidence="13" type="ORF">MCOS_LOCUS8792</name>
</gene>
<dbReference type="EC" id="2.4.1.-" evidence="12"/>
<comment type="caution">
    <text evidence="12">Lacks conserved residue(s) required for the propagation of feature annotation.</text>
</comment>
<evidence type="ECO:0000256" key="6">
    <source>
        <dbReference type="ARBA" id="ARBA00022692"/>
    </source>
</evidence>
<evidence type="ECO:0000256" key="11">
    <source>
        <dbReference type="ARBA" id="ARBA00048899"/>
    </source>
</evidence>